<sequence length="133" mass="15328">MLFKNSFKLLILCLLALFLSVKSFSQQGTVTIHQDKRIPTLLDLKKSLEKDNKLTDGFTIQLYYGNLSKANSTLSSYRNKYGKWPASIEYETPNYKVWVGNFTSRIEADRVLLEVQRNFPSAFILKPGKNKKD</sequence>
<dbReference type="GO" id="GO:0042834">
    <property type="term" value="F:peptidoglycan binding"/>
    <property type="evidence" value="ECO:0007669"/>
    <property type="project" value="InterPro"/>
</dbReference>
<keyword evidence="1" id="KW-0732">Signal</keyword>
<accession>A0A9X1FQ99</accession>
<name>A0A9X1FQ99_9FLAO</name>
<protein>
    <submittedName>
        <fullName evidence="3">SPOR domain-containing protein</fullName>
    </submittedName>
</protein>
<feature type="signal peptide" evidence="1">
    <location>
        <begin position="1"/>
        <end position="25"/>
    </location>
</feature>
<proteinExistence type="predicted"/>
<evidence type="ECO:0000313" key="4">
    <source>
        <dbReference type="Proteomes" id="UP001138686"/>
    </source>
</evidence>
<feature type="chain" id="PRO_5040927841" evidence="1">
    <location>
        <begin position="26"/>
        <end position="133"/>
    </location>
</feature>
<evidence type="ECO:0000256" key="1">
    <source>
        <dbReference type="SAM" id="SignalP"/>
    </source>
</evidence>
<comment type="caution">
    <text evidence="3">The sequence shown here is derived from an EMBL/GenBank/DDBJ whole genome shotgun (WGS) entry which is preliminary data.</text>
</comment>
<dbReference type="AlphaFoldDB" id="A0A9X1FQ99"/>
<dbReference type="Proteomes" id="UP001138686">
    <property type="component" value="Unassembled WGS sequence"/>
</dbReference>
<evidence type="ECO:0000313" key="3">
    <source>
        <dbReference type="EMBL" id="MBW2938621.1"/>
    </source>
</evidence>
<reference evidence="3" key="1">
    <citation type="submission" date="2021-07" db="EMBL/GenBank/DDBJ databases">
        <title>Aureisphaera sp. CAU 1614 isolated from sea sediment.</title>
        <authorList>
            <person name="Kim W."/>
        </authorList>
    </citation>
    <scope>NUCLEOTIDE SEQUENCE</scope>
    <source>
        <strain evidence="3">CAU 1614</strain>
    </source>
</reference>
<keyword evidence="4" id="KW-1185">Reference proteome</keyword>
<dbReference type="EMBL" id="JAHWDP010000004">
    <property type="protein sequence ID" value="MBW2938621.1"/>
    <property type="molecule type" value="Genomic_DNA"/>
</dbReference>
<dbReference type="Pfam" id="PF05036">
    <property type="entry name" value="SPOR"/>
    <property type="match status" value="1"/>
</dbReference>
<dbReference type="InterPro" id="IPR036680">
    <property type="entry name" value="SPOR-like_sf"/>
</dbReference>
<gene>
    <name evidence="3" type="ORF">KXJ69_10920</name>
</gene>
<dbReference type="InterPro" id="IPR007730">
    <property type="entry name" value="SPOR-like_dom"/>
</dbReference>
<organism evidence="3 4">
    <name type="scientific">Halomarinibacterium sedimenti</name>
    <dbReference type="NCBI Taxonomy" id="2857106"/>
    <lineage>
        <taxon>Bacteria</taxon>
        <taxon>Pseudomonadati</taxon>
        <taxon>Bacteroidota</taxon>
        <taxon>Flavobacteriia</taxon>
        <taxon>Flavobacteriales</taxon>
        <taxon>Flavobacteriaceae</taxon>
        <taxon>Halomarinibacterium</taxon>
    </lineage>
</organism>
<feature type="domain" description="SPOR" evidence="2">
    <location>
        <begin position="56"/>
        <end position="125"/>
    </location>
</feature>
<evidence type="ECO:0000259" key="2">
    <source>
        <dbReference type="Pfam" id="PF05036"/>
    </source>
</evidence>
<dbReference type="Gene3D" id="3.30.70.1070">
    <property type="entry name" value="Sporulation related repeat"/>
    <property type="match status" value="1"/>
</dbReference>